<feature type="region of interest" description="Disordered" evidence="10">
    <location>
        <begin position="745"/>
        <end position="771"/>
    </location>
</feature>
<evidence type="ECO:0000256" key="4">
    <source>
        <dbReference type="ARBA" id="ARBA00022801"/>
    </source>
</evidence>
<comment type="subcellular location">
    <subcellularLocation>
        <location evidence="1">Nucleus</location>
        <location evidence="1">Nucleolus</location>
    </subcellularLocation>
</comment>
<dbReference type="GO" id="GO:0005730">
    <property type="term" value="C:nucleolus"/>
    <property type="evidence" value="ECO:0007669"/>
    <property type="project" value="UniProtKB-SubCell"/>
</dbReference>
<organism evidence="14 15">
    <name type="scientific">Pyrenophora teres f. teres</name>
    <dbReference type="NCBI Taxonomy" id="97479"/>
    <lineage>
        <taxon>Eukaryota</taxon>
        <taxon>Fungi</taxon>
        <taxon>Dikarya</taxon>
        <taxon>Ascomycota</taxon>
        <taxon>Pezizomycotina</taxon>
        <taxon>Dothideomycetes</taxon>
        <taxon>Pleosporomycetidae</taxon>
        <taxon>Pleosporales</taxon>
        <taxon>Pleosporineae</taxon>
        <taxon>Pleosporaceae</taxon>
        <taxon>Pyrenophora</taxon>
    </lineage>
</organism>
<keyword evidence="5 8" id="KW-0347">Helicase</keyword>
<feature type="domain" description="DEAD-box RNA helicase Q" evidence="13">
    <location>
        <begin position="258"/>
        <end position="286"/>
    </location>
</feature>
<dbReference type="PROSITE" id="PS51192">
    <property type="entry name" value="HELICASE_ATP_BIND_1"/>
    <property type="match status" value="1"/>
</dbReference>
<evidence type="ECO:0000256" key="7">
    <source>
        <dbReference type="ARBA" id="ARBA00022884"/>
    </source>
</evidence>
<feature type="domain" description="Helicase ATP-binding" evidence="11">
    <location>
        <begin position="289"/>
        <end position="489"/>
    </location>
</feature>
<dbReference type="InterPro" id="IPR001650">
    <property type="entry name" value="Helicase_C-like"/>
</dbReference>
<keyword evidence="9" id="KW-0175">Coiled coil</keyword>
<evidence type="ECO:0000259" key="11">
    <source>
        <dbReference type="PROSITE" id="PS51192"/>
    </source>
</evidence>
<dbReference type="GO" id="GO:0003723">
    <property type="term" value="F:RNA binding"/>
    <property type="evidence" value="ECO:0007669"/>
    <property type="project" value="UniProtKB-UniRule"/>
</dbReference>
<evidence type="ECO:0000313" key="15">
    <source>
        <dbReference type="Proteomes" id="UP000472372"/>
    </source>
</evidence>
<feature type="compositionally biased region" description="Basic and acidic residues" evidence="10">
    <location>
        <begin position="863"/>
        <end position="875"/>
    </location>
</feature>
<feature type="compositionally biased region" description="Acidic residues" evidence="10">
    <location>
        <begin position="149"/>
        <end position="158"/>
    </location>
</feature>
<evidence type="ECO:0000256" key="1">
    <source>
        <dbReference type="ARBA" id="ARBA00004604"/>
    </source>
</evidence>
<keyword evidence="7 8" id="KW-0694">RNA-binding</keyword>
<dbReference type="SMART" id="SM00487">
    <property type="entry name" value="DEXDc"/>
    <property type="match status" value="1"/>
</dbReference>
<keyword evidence="3 8" id="KW-0547">Nucleotide-binding</keyword>
<feature type="compositionally biased region" description="Gly residues" evidence="10">
    <location>
        <begin position="896"/>
        <end position="905"/>
    </location>
</feature>
<dbReference type="CDD" id="cd17946">
    <property type="entry name" value="DEADc_DDX24"/>
    <property type="match status" value="1"/>
</dbReference>
<dbReference type="AlphaFoldDB" id="A0A6S6WDH0"/>
<dbReference type="EMBL" id="HG992986">
    <property type="protein sequence ID" value="CAE7211894.1"/>
    <property type="molecule type" value="Genomic_DNA"/>
</dbReference>
<dbReference type="SUPFAM" id="SSF52540">
    <property type="entry name" value="P-loop containing nucleoside triphosphate hydrolases"/>
    <property type="match status" value="1"/>
</dbReference>
<evidence type="ECO:0000259" key="13">
    <source>
        <dbReference type="PROSITE" id="PS51195"/>
    </source>
</evidence>
<accession>A0A6S6WDH0</accession>
<dbReference type="CDD" id="cd18787">
    <property type="entry name" value="SF2_C_DEAD"/>
    <property type="match status" value="1"/>
</dbReference>
<feature type="coiled-coil region" evidence="9">
    <location>
        <begin position="934"/>
        <end position="971"/>
    </location>
</feature>
<sequence>MKRPHAAPKKGAQKAYKRQKVEDFPKPLPSKPKRKVQLNELGWKTVEMPDRLDDTEGFYGLEEIEDVMIVKDPTTGNLTFETTKTEEEVARDVEEAWQREEEEAQRLEKITFGENQAPEEQDTTDEKVAEDKAKVATQAEDKELAWEGFSDDDDDAQTEESGHTAKTAKVPATAQEPGTQKLTKTEKKKRTKEAKLKKLEEEKASAKLAATNGVEKESDGDKEESETEDREDGETFGPGAFDILANQPDDDDDEEDVSAWDELELSEEMLGALAKLKFSKPTTIQKSTIPEILAGRDVIGKASTGSGKTLAFGIPIIESYLASRSSASKDPEDKMPIALIIAPTRELAHQINAHLIALCAKGDFDPPYITSITGGLSVQKQRRQLEKADIVVGTPGRLWEVISDGQGLLRKFKQIKFLVVDEADRLLSEGHFKEMGEILKVLEPDDVTDENAESDEREEIKRQTLVFSATFGKDLQKKLAGKVKGGGSDLMSQQQSMEYLLKKLQFREEKPVFIDANPMSQMASKLQEGLIECAGTEKDLYLYSLLMFYTKKRALVFTNSISAVRRITPFLTNLALPALPLHSNMPQKARLRSIERFKERPGSILVATDVAARGLDIPRVELVIHYHLPRAADTYVHRSGRTARAEASGASILICAPEEVAGVRRLVAKVHARASDAPKSKKTAFFIRTLDIDRRIVSRLKPRATISKRLADTVIAKEKKHSEDDVLRRAAEDLGVDYDSSEFEKEAKGKRGRGSGRKKKEKEASEMTKGEMQALRAELKSLLSQRINTGVSARYLTSGGIDVDALVAGEGNMEFLGNLDGLGFDDIWKFVYHFTFNVSPLHRLSIAGCCTVQPIEKTNMADTTEKVKKPKESGESKQPGTGEPRDMRVLGEREGVGGGGSGGKGSGERKRRNRTGAGKKSKGETRTAVTEECIKDLKKDIAVAEKVKALYERENLDLEEMRLLVDKEEEENFRVVEMEDKRLRVQLPNLNMRT</sequence>
<feature type="compositionally biased region" description="Basic residues" evidence="10">
    <location>
        <begin position="909"/>
        <end position="920"/>
    </location>
</feature>
<evidence type="ECO:0000256" key="3">
    <source>
        <dbReference type="ARBA" id="ARBA00022741"/>
    </source>
</evidence>
<gene>
    <name evidence="14" type="ORF">PTTW11_10227</name>
</gene>
<feature type="region of interest" description="Disordered" evidence="10">
    <location>
        <begin position="861"/>
        <end position="927"/>
    </location>
</feature>
<dbReference type="Pfam" id="PF00271">
    <property type="entry name" value="Helicase_C"/>
    <property type="match status" value="1"/>
</dbReference>
<evidence type="ECO:0000256" key="9">
    <source>
        <dbReference type="SAM" id="Coils"/>
    </source>
</evidence>
<feature type="compositionally biased region" description="Basic and acidic residues" evidence="10">
    <location>
        <begin position="193"/>
        <end position="205"/>
    </location>
</feature>
<evidence type="ECO:0000256" key="5">
    <source>
        <dbReference type="ARBA" id="ARBA00022806"/>
    </source>
</evidence>
<feature type="region of interest" description="Disordered" evidence="10">
    <location>
        <begin position="84"/>
        <end position="256"/>
    </location>
</feature>
<name>A0A6S6WDH0_9PLEO</name>
<dbReference type="InterPro" id="IPR014001">
    <property type="entry name" value="Helicase_ATP-bd"/>
</dbReference>
<dbReference type="SMART" id="SM00490">
    <property type="entry name" value="HELICc"/>
    <property type="match status" value="1"/>
</dbReference>
<dbReference type="InterPro" id="IPR000629">
    <property type="entry name" value="RNA-helicase_DEAD-box_CS"/>
</dbReference>
<feature type="compositionally biased region" description="Basic residues" evidence="10">
    <location>
        <begin position="750"/>
        <end position="760"/>
    </location>
</feature>
<dbReference type="PROSITE" id="PS00039">
    <property type="entry name" value="DEAD_ATP_HELICASE"/>
    <property type="match status" value="1"/>
</dbReference>
<dbReference type="InterPro" id="IPR014014">
    <property type="entry name" value="RNA_helicase_DEAD_Q_motif"/>
</dbReference>
<dbReference type="GO" id="GO:0016787">
    <property type="term" value="F:hydrolase activity"/>
    <property type="evidence" value="ECO:0007669"/>
    <property type="project" value="UniProtKB-KW"/>
</dbReference>
<comment type="similarity">
    <text evidence="8">Belongs to the DEAD box helicase family.</text>
</comment>
<dbReference type="PROSITE" id="PS51194">
    <property type="entry name" value="HELICASE_CTER"/>
    <property type="match status" value="1"/>
</dbReference>
<evidence type="ECO:0000256" key="8">
    <source>
        <dbReference type="RuleBase" id="RU365068"/>
    </source>
</evidence>
<keyword evidence="4 8" id="KW-0378">Hydrolase</keyword>
<evidence type="ECO:0000313" key="14">
    <source>
        <dbReference type="EMBL" id="CAE7211894.1"/>
    </source>
</evidence>
<proteinExistence type="inferred from homology"/>
<dbReference type="InterPro" id="IPR011545">
    <property type="entry name" value="DEAD/DEAH_box_helicase_dom"/>
</dbReference>
<reference evidence="14" key="1">
    <citation type="submission" date="2021-02" db="EMBL/GenBank/DDBJ databases">
        <authorList>
            <person name="Syme A R."/>
            <person name="Syme A R."/>
            <person name="Moolhuijzen P."/>
        </authorList>
    </citation>
    <scope>NUCLEOTIDE SEQUENCE</scope>
    <source>
        <strain evidence="14">W1-1</strain>
    </source>
</reference>
<evidence type="ECO:0000256" key="2">
    <source>
        <dbReference type="ARBA" id="ARBA00022552"/>
    </source>
</evidence>
<dbReference type="PANTHER" id="PTHR24031">
    <property type="entry name" value="RNA HELICASE"/>
    <property type="match status" value="1"/>
</dbReference>
<feature type="compositionally biased region" description="Basic and acidic residues" evidence="10">
    <location>
        <begin position="883"/>
        <end position="895"/>
    </location>
</feature>
<comment type="function">
    <text evidence="8">RNA helicase.</text>
</comment>
<protein>
    <recommendedName>
        <fullName evidence="8">ATP-dependent RNA helicase</fullName>
        <ecNumber evidence="8">3.6.4.13</ecNumber>
    </recommendedName>
</protein>
<evidence type="ECO:0000259" key="12">
    <source>
        <dbReference type="PROSITE" id="PS51194"/>
    </source>
</evidence>
<evidence type="ECO:0000256" key="6">
    <source>
        <dbReference type="ARBA" id="ARBA00022840"/>
    </source>
</evidence>
<dbReference type="PROSITE" id="PS51195">
    <property type="entry name" value="Q_MOTIF"/>
    <property type="match status" value="1"/>
</dbReference>
<feature type="compositionally biased region" description="Basic and acidic residues" evidence="10">
    <location>
        <begin position="84"/>
        <end position="111"/>
    </location>
</feature>
<comment type="domain">
    <text evidence="8">The Q motif is unique to and characteristic of the DEAD box family of RNA helicases and controls ATP binding and hydrolysis.</text>
</comment>
<keyword evidence="6 8" id="KW-0067">ATP-binding</keyword>
<dbReference type="GO" id="GO:0006364">
    <property type="term" value="P:rRNA processing"/>
    <property type="evidence" value="ECO:0007669"/>
    <property type="project" value="UniProtKB-KW"/>
</dbReference>
<dbReference type="Proteomes" id="UP000472372">
    <property type="component" value="Chromosome 10"/>
</dbReference>
<feature type="compositionally biased region" description="Acidic residues" evidence="10">
    <location>
        <begin position="220"/>
        <end position="234"/>
    </location>
</feature>
<dbReference type="GO" id="GO:0005524">
    <property type="term" value="F:ATP binding"/>
    <property type="evidence" value="ECO:0007669"/>
    <property type="project" value="UniProtKB-UniRule"/>
</dbReference>
<feature type="region of interest" description="Disordered" evidence="10">
    <location>
        <begin position="1"/>
        <end position="36"/>
    </location>
</feature>
<dbReference type="Gene3D" id="3.40.50.300">
    <property type="entry name" value="P-loop containing nucleotide triphosphate hydrolases"/>
    <property type="match status" value="2"/>
</dbReference>
<dbReference type="InterPro" id="IPR027417">
    <property type="entry name" value="P-loop_NTPase"/>
</dbReference>
<feature type="compositionally biased region" description="Basic and acidic residues" evidence="10">
    <location>
        <begin position="124"/>
        <end position="145"/>
    </location>
</feature>
<feature type="compositionally biased region" description="Basic residues" evidence="10">
    <location>
        <begin position="1"/>
        <end position="18"/>
    </location>
</feature>
<comment type="catalytic activity">
    <reaction evidence="8">
        <text>ATP + H2O = ADP + phosphate + H(+)</text>
        <dbReference type="Rhea" id="RHEA:13065"/>
        <dbReference type="ChEBI" id="CHEBI:15377"/>
        <dbReference type="ChEBI" id="CHEBI:15378"/>
        <dbReference type="ChEBI" id="CHEBI:30616"/>
        <dbReference type="ChEBI" id="CHEBI:43474"/>
        <dbReference type="ChEBI" id="CHEBI:456216"/>
        <dbReference type="EC" id="3.6.4.13"/>
    </reaction>
</comment>
<dbReference type="Pfam" id="PF00270">
    <property type="entry name" value="DEAD"/>
    <property type="match status" value="1"/>
</dbReference>
<feature type="domain" description="Helicase C-terminal" evidence="12">
    <location>
        <begin position="541"/>
        <end position="685"/>
    </location>
</feature>
<keyword evidence="2" id="KW-0698">rRNA processing</keyword>
<dbReference type="EC" id="3.6.4.13" evidence="8"/>
<dbReference type="GO" id="GO:0003724">
    <property type="term" value="F:RNA helicase activity"/>
    <property type="evidence" value="ECO:0007669"/>
    <property type="project" value="UniProtKB-EC"/>
</dbReference>
<evidence type="ECO:0000256" key="10">
    <source>
        <dbReference type="SAM" id="MobiDB-lite"/>
    </source>
</evidence>